<organism evidence="2">
    <name type="scientific">marine metagenome</name>
    <dbReference type="NCBI Taxonomy" id="408172"/>
    <lineage>
        <taxon>unclassified sequences</taxon>
        <taxon>metagenomes</taxon>
        <taxon>ecological metagenomes</taxon>
    </lineage>
</organism>
<feature type="region of interest" description="Disordered" evidence="1">
    <location>
        <begin position="25"/>
        <end position="48"/>
    </location>
</feature>
<accession>A0A381RJ01</accession>
<dbReference type="EMBL" id="UINC01001847">
    <property type="protein sequence ID" value="SUZ89877.1"/>
    <property type="molecule type" value="Genomic_DNA"/>
</dbReference>
<name>A0A381RJ01_9ZZZZ</name>
<evidence type="ECO:0000313" key="2">
    <source>
        <dbReference type="EMBL" id="SUZ89877.1"/>
    </source>
</evidence>
<feature type="compositionally biased region" description="Polar residues" evidence="1">
    <location>
        <begin position="25"/>
        <end position="35"/>
    </location>
</feature>
<sequence length="1904" mass="209977">MRRKQTALLISFLILSSLVFVSQTRPQSPVSSTDPNLADGTVSPVTDQDGDLIPDLYEVIFGGDHKLETTTGELTISGLDPSDATDNTTDNDRDGLTALQEYCWPYTIDRCFEERNSLTGKAPEETASGLREYLDPRVSDTDGDGLPDGYEVYMCTVGGLYANNPNNPLNSKKIWECQYFDPLDPSDLISDFDRCEADFSWGCGDGFDFNSDGVIDIGERFTNTEEYLFGSPQDWVTERDGLWCHGQIHSLSEDACQTQYSRPTSIPGWMGSDPRFSDSDYFSWDEVTAVELIVPGDGIPDGWEAHHGLDPRNASDSILDSDSDGWDGNRDGFVTPDVTTSTAHWGESFSNYEEYSIDFDEAAGVSPGLRGTKLSSDQGQVLNFDHSTATTLVDPAVHSVIADQQRDRLIVGSRYGITVIDPFRGTTSGYEFQSGIEGLTMSRYTIGGSDYLLLGTNVGFHTLRMENGLPIMDSMKTQEIGSVSTIIPLKTNSDDLEILLFGGPSAWKTKLVDGFATNSSSFEPTPLEGLSTILSDANATVTTAAHAEISGRSPLLFVGTDVGLLGWNTTDGLDTVGQPWWIFDIMDAEYFVNTNLFDSTNAARVNTLVIDDRDAGESEVWMGTSGGLHRVNMDLIISQPTEAFDNDRMLNIEGLLYGANDVRAILPLDGMVAVGSKDGTWSLEGGSSGILGPYLNQSEIPGLVTSMAIMEKEGEEWLFVGVSPGRYMNIAQMNPHSHDSDLDGMPDGWEFAYGLDPTDPYDSLRDPDSDGVSITWNDGEDYTRQWSNLDEFRFISASMDGFNGTDPRHSDSDGDGLSDGEEYWGWFLDPTTFDCHYLNGAYVCDSGTGDSAREVHLGGWLGSGSGGGSDGPTDPTNPDTDGDGMPDGWEILHRRWIGDVYTGGNNWTLDPRDPSDAMQDADGDGLSNICEYEWASLHDRVMSFGLETHGESKESAASWFSTDPNSVDSDHDSLPDGWEARYSCHWPSENAGINPMNGSDFLNNPDGDGYDANHDGTMELGESLVNWLEYHLKSEILLPDGTSSGDSYPGNLTTILPHESWDGLAPGSFGEYIGSYYETLGAGLPADDIGASDPLSSDSDRDGMPDGWEVFNARWSLFEQDWTLNPVNSDDRLGDPDGDGMNNWEEYNAIDGLLSESDGSISVPQFYLSEAAGALLETPWIGAESSLSFGSFVTDEQRNNTGLTADPNNPDSDGDGLLDGVELIFTMWNSTDGVWTLNPLVPNDGSYDSDGDGIRDLTELNLTANGPVNGGLSPPDAPLFWEEADQLNHLDSVNRIYRILFSKEGRAELAMEQFVEWQDGFPAKPLLASIMGITDPKEADTDRDGMSDGYEYWFTDWDLESNRWTMNPLTDTDADYDTDEDSYDCDGDGEISDSESFDNLAEYDSRWYGKRLAIGSIPNGTGMVSYGLDAVDAQMEENGLSMQAAWGQLYLQFSTKSLSSSEKMGLINAFDPDNFNKTLTGISDPTDGDSDRDGMPDGWEYCYSIYAEVLPVNSFRWSLNPVNPLDVNYDPDADGWFDRLIGDNPAEQGTWMDREFSAYAPDQQITNGASALYFTNIMEFHNGTKPLDSDSDSDSLAMFPVFQDGIMTDYVKDMSLSDGREIFKYGTNPLDNDTDGDMMPDFYEHYRGWNETNDNWSSFYKIEVQWQEVTPNNWKPVDLSKGYIGRPVLGWVWFTHDATDPSDAVQDADKDGEWACSGSSCTYVPYNNFQEYYAVVNATLSSPSVVRASSLYDCSGNIVEEWWQLRETLLGTCSGSSSLSSNYLRMNRINNQDPLYALIIDDNDVNYEVVNTSNDVIFVNGAWTDPFNRLAGDRYHLPNVGLGENPYGWWYLDIDGDFIADGTDPMNWDTDGDWLNDFFEIDDDLLDGIRGNSGSPIRYDDRTT</sequence>
<feature type="region of interest" description="Disordered" evidence="1">
    <location>
        <begin position="996"/>
        <end position="1015"/>
    </location>
</feature>
<evidence type="ECO:0008006" key="3">
    <source>
        <dbReference type="Google" id="ProtNLM"/>
    </source>
</evidence>
<gene>
    <name evidence="2" type="ORF">METZ01_LOCUS42731</name>
</gene>
<protein>
    <recommendedName>
        <fullName evidence="3">AAA ATPase</fullName>
    </recommendedName>
</protein>
<reference evidence="2" key="1">
    <citation type="submission" date="2018-05" db="EMBL/GenBank/DDBJ databases">
        <authorList>
            <person name="Lanie J.A."/>
            <person name="Ng W.-L."/>
            <person name="Kazmierczak K.M."/>
            <person name="Andrzejewski T.M."/>
            <person name="Davidsen T.M."/>
            <person name="Wayne K.J."/>
            <person name="Tettelin H."/>
            <person name="Glass J.I."/>
            <person name="Rusch D."/>
            <person name="Podicherti R."/>
            <person name="Tsui H.-C.T."/>
            <person name="Winkler M.E."/>
        </authorList>
    </citation>
    <scope>NUCLEOTIDE SEQUENCE</scope>
</reference>
<feature type="region of interest" description="Disordered" evidence="1">
    <location>
        <begin position="857"/>
        <end position="883"/>
    </location>
</feature>
<feature type="compositionally biased region" description="Gly residues" evidence="1">
    <location>
        <begin position="859"/>
        <end position="870"/>
    </location>
</feature>
<proteinExistence type="predicted"/>
<evidence type="ECO:0000256" key="1">
    <source>
        <dbReference type="SAM" id="MobiDB-lite"/>
    </source>
</evidence>
<dbReference type="InterPro" id="IPR053180">
    <property type="entry name" value="Ca-binding_acidic-repeat"/>
</dbReference>
<dbReference type="PANTHER" id="PTHR37467">
    <property type="entry name" value="EXPORTED CALCIUM-BINDING GLYCOPROTEIN-RELATED"/>
    <property type="match status" value="1"/>
</dbReference>
<dbReference type="PANTHER" id="PTHR37467:SF1">
    <property type="entry name" value="EXPORTED CALCIUM-BINDING GLYCOPROTEIN"/>
    <property type="match status" value="1"/>
</dbReference>